<reference evidence="1" key="1">
    <citation type="submission" date="2020-05" db="EMBL/GenBank/DDBJ databases">
        <title>Large-scale comparative analyses of tick genomes elucidate their genetic diversity and vector capacities.</title>
        <authorList>
            <person name="Jia N."/>
            <person name="Wang J."/>
            <person name="Shi W."/>
            <person name="Du L."/>
            <person name="Sun Y."/>
            <person name="Zhan W."/>
            <person name="Jiang J."/>
            <person name="Wang Q."/>
            <person name="Zhang B."/>
            <person name="Ji P."/>
            <person name="Sakyi L.B."/>
            <person name="Cui X."/>
            <person name="Yuan T."/>
            <person name="Jiang B."/>
            <person name="Yang W."/>
            <person name="Lam T.T.-Y."/>
            <person name="Chang Q."/>
            <person name="Ding S."/>
            <person name="Wang X."/>
            <person name="Zhu J."/>
            <person name="Ruan X."/>
            <person name="Zhao L."/>
            <person name="Wei J."/>
            <person name="Que T."/>
            <person name="Du C."/>
            <person name="Cheng J."/>
            <person name="Dai P."/>
            <person name="Han X."/>
            <person name="Huang E."/>
            <person name="Gao Y."/>
            <person name="Liu J."/>
            <person name="Shao H."/>
            <person name="Ye R."/>
            <person name="Li L."/>
            <person name="Wei W."/>
            <person name="Wang X."/>
            <person name="Wang C."/>
            <person name="Yang T."/>
            <person name="Huo Q."/>
            <person name="Li W."/>
            <person name="Guo W."/>
            <person name="Chen H."/>
            <person name="Zhou L."/>
            <person name="Ni X."/>
            <person name="Tian J."/>
            <person name="Zhou Y."/>
            <person name="Sheng Y."/>
            <person name="Liu T."/>
            <person name="Pan Y."/>
            <person name="Xia L."/>
            <person name="Li J."/>
            <person name="Zhao F."/>
            <person name="Cao W."/>
        </authorList>
    </citation>
    <scope>NUCLEOTIDE SEQUENCE</scope>
    <source>
        <strain evidence="1">Dsil-2018</strain>
    </source>
</reference>
<gene>
    <name evidence="1" type="ORF">HPB49_003966</name>
</gene>
<keyword evidence="2" id="KW-1185">Reference proteome</keyword>
<evidence type="ECO:0000313" key="2">
    <source>
        <dbReference type="Proteomes" id="UP000821865"/>
    </source>
</evidence>
<name>A0ACB8C220_DERSI</name>
<evidence type="ECO:0000313" key="1">
    <source>
        <dbReference type="EMBL" id="KAH7932874.1"/>
    </source>
</evidence>
<dbReference type="EMBL" id="CM023478">
    <property type="protein sequence ID" value="KAH7932874.1"/>
    <property type="molecule type" value="Genomic_DNA"/>
</dbReference>
<proteinExistence type="predicted"/>
<comment type="caution">
    <text evidence="1">The sequence shown here is derived from an EMBL/GenBank/DDBJ whole genome shotgun (WGS) entry which is preliminary data.</text>
</comment>
<dbReference type="Proteomes" id="UP000821865">
    <property type="component" value="Chromosome 9"/>
</dbReference>
<sequence length="82" mass="9404">MEPLLWKGQPCRLDFQGNVSALTLYQRPLVERANLASDADRISSNYDCRDLPTTCDRTMCARYRRATCVNRAPPSTLRLEQI</sequence>
<organism evidence="1 2">
    <name type="scientific">Dermacentor silvarum</name>
    <name type="common">Tick</name>
    <dbReference type="NCBI Taxonomy" id="543639"/>
    <lineage>
        <taxon>Eukaryota</taxon>
        <taxon>Metazoa</taxon>
        <taxon>Ecdysozoa</taxon>
        <taxon>Arthropoda</taxon>
        <taxon>Chelicerata</taxon>
        <taxon>Arachnida</taxon>
        <taxon>Acari</taxon>
        <taxon>Parasitiformes</taxon>
        <taxon>Ixodida</taxon>
        <taxon>Ixodoidea</taxon>
        <taxon>Ixodidae</taxon>
        <taxon>Rhipicephalinae</taxon>
        <taxon>Dermacentor</taxon>
    </lineage>
</organism>
<accession>A0ACB8C220</accession>
<protein>
    <submittedName>
        <fullName evidence="1">Uncharacterized protein</fullName>
    </submittedName>
</protein>